<dbReference type="EMBL" id="JBHSOA010000043">
    <property type="protein sequence ID" value="MFC5854177.1"/>
    <property type="molecule type" value="Genomic_DNA"/>
</dbReference>
<dbReference type="Gene3D" id="3.40.50.150">
    <property type="entry name" value="Vaccinia Virus protein VP39"/>
    <property type="match status" value="1"/>
</dbReference>
<evidence type="ECO:0000313" key="3">
    <source>
        <dbReference type="EMBL" id="MFC5854177.1"/>
    </source>
</evidence>
<feature type="domain" description="Methyltransferase" evidence="2">
    <location>
        <begin position="76"/>
        <end position="168"/>
    </location>
</feature>
<sequence>MTRLPAITPAPAVRLAAQFDAFHTARARSTLVARLYATAMGDDYPHEVAASSSCDWPLLGLLAARLRLRPGQVLADAGCGTGGVGLWLARALAARLEGFDVSPVAVAQATARSGRFVPAGRAAFRVASLDDIGLPDRSVHGAVCVDAFALAADRAAAVRELGRILAPGARLVLTRALRRGAAPVWEEQARAAGLVVEHVDERPAEPAMWARLYRLWIDHADELRRELGDDQAQNMLHEAHRMLPALPGRRAVLLTLRRPLTEPEAPEAADTMTRPASAGDGPATSERTPQ</sequence>
<evidence type="ECO:0000259" key="2">
    <source>
        <dbReference type="Pfam" id="PF13649"/>
    </source>
</evidence>
<name>A0ABW1E179_9ACTN</name>
<proteinExistence type="predicted"/>
<dbReference type="PANTHER" id="PTHR42912">
    <property type="entry name" value="METHYLTRANSFERASE"/>
    <property type="match status" value="1"/>
</dbReference>
<dbReference type="InterPro" id="IPR041698">
    <property type="entry name" value="Methyltransf_25"/>
</dbReference>
<organism evidence="3 4">
    <name type="scientific">Streptomyces chlorus</name>
    <dbReference type="NCBI Taxonomy" id="887452"/>
    <lineage>
        <taxon>Bacteria</taxon>
        <taxon>Bacillati</taxon>
        <taxon>Actinomycetota</taxon>
        <taxon>Actinomycetes</taxon>
        <taxon>Kitasatosporales</taxon>
        <taxon>Streptomycetaceae</taxon>
        <taxon>Streptomyces</taxon>
    </lineage>
</organism>
<dbReference type="Proteomes" id="UP001596180">
    <property type="component" value="Unassembled WGS sequence"/>
</dbReference>
<dbReference type="SUPFAM" id="SSF53335">
    <property type="entry name" value="S-adenosyl-L-methionine-dependent methyltransferases"/>
    <property type="match status" value="1"/>
</dbReference>
<dbReference type="InterPro" id="IPR050508">
    <property type="entry name" value="Methyltransf_Superfamily"/>
</dbReference>
<keyword evidence="4" id="KW-1185">Reference proteome</keyword>
<accession>A0ABW1E179</accession>
<dbReference type="GO" id="GO:0008168">
    <property type="term" value="F:methyltransferase activity"/>
    <property type="evidence" value="ECO:0007669"/>
    <property type="project" value="UniProtKB-KW"/>
</dbReference>
<keyword evidence="3" id="KW-0808">Transferase</keyword>
<gene>
    <name evidence="3" type="ORF">ACFPZI_20925</name>
</gene>
<keyword evidence="3" id="KW-0489">Methyltransferase</keyword>
<comment type="caution">
    <text evidence="3">The sequence shown here is derived from an EMBL/GenBank/DDBJ whole genome shotgun (WGS) entry which is preliminary data.</text>
</comment>
<dbReference type="CDD" id="cd02440">
    <property type="entry name" value="AdoMet_MTases"/>
    <property type="match status" value="1"/>
</dbReference>
<dbReference type="InterPro" id="IPR029063">
    <property type="entry name" value="SAM-dependent_MTases_sf"/>
</dbReference>
<protein>
    <submittedName>
        <fullName evidence="3">Class I SAM-dependent methyltransferase</fullName>
        <ecNumber evidence="3">2.1.1.-</ecNumber>
    </submittedName>
</protein>
<feature type="region of interest" description="Disordered" evidence="1">
    <location>
        <begin position="260"/>
        <end position="290"/>
    </location>
</feature>
<evidence type="ECO:0000256" key="1">
    <source>
        <dbReference type="SAM" id="MobiDB-lite"/>
    </source>
</evidence>
<dbReference type="RefSeq" id="WP_381365048.1">
    <property type="nucleotide sequence ID" value="NZ_JBHSOA010000043.1"/>
</dbReference>
<dbReference type="Pfam" id="PF13649">
    <property type="entry name" value="Methyltransf_25"/>
    <property type="match status" value="1"/>
</dbReference>
<evidence type="ECO:0000313" key="4">
    <source>
        <dbReference type="Proteomes" id="UP001596180"/>
    </source>
</evidence>
<dbReference type="GO" id="GO:0032259">
    <property type="term" value="P:methylation"/>
    <property type="evidence" value="ECO:0007669"/>
    <property type="project" value="UniProtKB-KW"/>
</dbReference>
<dbReference type="EC" id="2.1.1.-" evidence="3"/>
<reference evidence="4" key="1">
    <citation type="journal article" date="2019" name="Int. J. Syst. Evol. Microbiol.">
        <title>The Global Catalogue of Microorganisms (GCM) 10K type strain sequencing project: providing services to taxonomists for standard genome sequencing and annotation.</title>
        <authorList>
            <consortium name="The Broad Institute Genomics Platform"/>
            <consortium name="The Broad Institute Genome Sequencing Center for Infectious Disease"/>
            <person name="Wu L."/>
            <person name="Ma J."/>
        </authorList>
    </citation>
    <scope>NUCLEOTIDE SEQUENCE [LARGE SCALE GENOMIC DNA]</scope>
    <source>
        <strain evidence="4">JCM 10411</strain>
    </source>
</reference>